<dbReference type="PIRSF" id="PIRSF006648">
    <property type="entry name" value="DrrB"/>
    <property type="match status" value="1"/>
</dbReference>
<dbReference type="PANTHER" id="PTHR43229:SF3">
    <property type="entry name" value="ABC-TYPE MULTIDRUG TRANSPORT SYSTEM, PERMEASE COMPONENT"/>
    <property type="match status" value="1"/>
</dbReference>
<feature type="transmembrane region" description="Helical" evidence="6">
    <location>
        <begin position="78"/>
        <end position="97"/>
    </location>
</feature>
<sequence>MTMTETAARGTRNDARWAAVRAGLTRGWLETKYSIQEPSDLVWILAFPVIYAVVLLFMRGSTIPGTDFALGAMVLPSLVGMSIAFGGLTGPASTIAVDREDGTLLRAKATPNGMLGYLVGKILMFALTTLVSLLVLIIPAVTVAGDLRLDGRTFVLLTLIFLVGMIATVPISVALGSLFKSASQTGLLFLGSMLLIVPSGIFYPITALPEWLQWVGQAFPYYWLGLGARSAMLPESMVVAEIGESWRTFEMFAVLGLWAVVGMVLAPIVLRRMARRESGSTVAAARERYMSKGY</sequence>
<dbReference type="PROSITE" id="PS51012">
    <property type="entry name" value="ABC_TM2"/>
    <property type="match status" value="1"/>
</dbReference>
<reference evidence="8 9" key="1">
    <citation type="submission" date="2020-07" db="EMBL/GenBank/DDBJ databases">
        <title>Sequencing the genomes of 1000 actinobacteria strains.</title>
        <authorList>
            <person name="Klenk H.-P."/>
        </authorList>
    </citation>
    <scope>NUCLEOTIDE SEQUENCE [LARGE SCALE GENOMIC DNA]</scope>
    <source>
        <strain evidence="8 9">DSM 44121</strain>
    </source>
</reference>
<evidence type="ECO:0000259" key="7">
    <source>
        <dbReference type="PROSITE" id="PS51012"/>
    </source>
</evidence>
<feature type="transmembrane region" description="Helical" evidence="6">
    <location>
        <begin position="118"/>
        <end position="142"/>
    </location>
</feature>
<dbReference type="Proteomes" id="UP000540568">
    <property type="component" value="Unassembled WGS sequence"/>
</dbReference>
<gene>
    <name evidence="8" type="ORF">FHX71_005127</name>
</gene>
<dbReference type="Pfam" id="PF12698">
    <property type="entry name" value="ABC2_membrane_3"/>
    <property type="match status" value="1"/>
</dbReference>
<keyword evidence="4 6" id="KW-0472">Membrane</keyword>
<feature type="transmembrane region" description="Helical" evidence="6">
    <location>
        <begin position="41"/>
        <end position="58"/>
    </location>
</feature>
<keyword evidence="3 6" id="KW-1133">Transmembrane helix</keyword>
<dbReference type="GO" id="GO:0043190">
    <property type="term" value="C:ATP-binding cassette (ABC) transporter complex"/>
    <property type="evidence" value="ECO:0007669"/>
    <property type="project" value="InterPro"/>
</dbReference>
<evidence type="ECO:0000256" key="1">
    <source>
        <dbReference type="ARBA" id="ARBA00004141"/>
    </source>
</evidence>
<dbReference type="GO" id="GO:0046677">
    <property type="term" value="P:response to antibiotic"/>
    <property type="evidence" value="ECO:0007669"/>
    <property type="project" value="UniProtKB-KW"/>
</dbReference>
<dbReference type="InterPro" id="IPR013525">
    <property type="entry name" value="ABC2_TM"/>
</dbReference>
<protein>
    <submittedName>
        <fullName evidence="8">ABC-2 type transport system permease protein</fullName>
    </submittedName>
</protein>
<proteinExistence type="predicted"/>
<evidence type="ECO:0000256" key="4">
    <source>
        <dbReference type="ARBA" id="ARBA00023136"/>
    </source>
</evidence>
<dbReference type="PANTHER" id="PTHR43229">
    <property type="entry name" value="NODULATION PROTEIN J"/>
    <property type="match status" value="1"/>
</dbReference>
<comment type="subcellular location">
    <subcellularLocation>
        <location evidence="1">Membrane</location>
        <topology evidence="1">Multi-pass membrane protein</topology>
    </subcellularLocation>
</comment>
<name>A0A7W3JE12_9MICO</name>
<organism evidence="8 9">
    <name type="scientific">Promicromonospora sukumoe</name>
    <dbReference type="NCBI Taxonomy" id="88382"/>
    <lineage>
        <taxon>Bacteria</taxon>
        <taxon>Bacillati</taxon>
        <taxon>Actinomycetota</taxon>
        <taxon>Actinomycetes</taxon>
        <taxon>Micrococcales</taxon>
        <taxon>Promicromonosporaceae</taxon>
        <taxon>Promicromonospora</taxon>
    </lineage>
</organism>
<dbReference type="InterPro" id="IPR000412">
    <property type="entry name" value="ABC_2_transport"/>
</dbReference>
<dbReference type="GO" id="GO:0140359">
    <property type="term" value="F:ABC-type transporter activity"/>
    <property type="evidence" value="ECO:0007669"/>
    <property type="project" value="InterPro"/>
</dbReference>
<dbReference type="EMBL" id="JACGWV010000003">
    <property type="protein sequence ID" value="MBA8811120.1"/>
    <property type="molecule type" value="Genomic_DNA"/>
</dbReference>
<accession>A0A7W3JE12</accession>
<evidence type="ECO:0000256" key="2">
    <source>
        <dbReference type="ARBA" id="ARBA00022692"/>
    </source>
</evidence>
<dbReference type="InterPro" id="IPR047817">
    <property type="entry name" value="ABC2_TM_bact-type"/>
</dbReference>
<dbReference type="InterPro" id="IPR051784">
    <property type="entry name" value="Nod_factor_ABC_transporter"/>
</dbReference>
<feature type="transmembrane region" description="Helical" evidence="6">
    <location>
        <begin position="187"/>
        <end position="205"/>
    </location>
</feature>
<feature type="transmembrane region" description="Helical" evidence="6">
    <location>
        <begin position="251"/>
        <end position="270"/>
    </location>
</feature>
<comment type="caution">
    <text evidence="8">The sequence shown here is derived from an EMBL/GenBank/DDBJ whole genome shotgun (WGS) entry which is preliminary data.</text>
</comment>
<keyword evidence="5" id="KW-0046">Antibiotic resistance</keyword>
<dbReference type="AlphaFoldDB" id="A0A7W3JE12"/>
<evidence type="ECO:0000256" key="3">
    <source>
        <dbReference type="ARBA" id="ARBA00022989"/>
    </source>
</evidence>
<feature type="transmembrane region" description="Helical" evidence="6">
    <location>
        <begin position="154"/>
        <end position="175"/>
    </location>
</feature>
<feature type="domain" description="ABC transmembrane type-2" evidence="7">
    <location>
        <begin position="39"/>
        <end position="273"/>
    </location>
</feature>
<evidence type="ECO:0000256" key="6">
    <source>
        <dbReference type="SAM" id="Phobius"/>
    </source>
</evidence>
<keyword evidence="2 6" id="KW-0812">Transmembrane</keyword>
<evidence type="ECO:0000313" key="9">
    <source>
        <dbReference type="Proteomes" id="UP000540568"/>
    </source>
</evidence>
<dbReference type="RefSeq" id="WP_182620304.1">
    <property type="nucleotide sequence ID" value="NZ_BAAATF010000009.1"/>
</dbReference>
<keyword evidence="9" id="KW-1185">Reference proteome</keyword>
<evidence type="ECO:0000256" key="5">
    <source>
        <dbReference type="ARBA" id="ARBA00023251"/>
    </source>
</evidence>
<evidence type="ECO:0000313" key="8">
    <source>
        <dbReference type="EMBL" id="MBA8811120.1"/>
    </source>
</evidence>